<dbReference type="PANTHER" id="PTHR21016:SF25">
    <property type="entry name" value="TM2 DOMAIN-CONTAINING PROTEIN DDB_G0277895-RELATED"/>
    <property type="match status" value="1"/>
</dbReference>
<name>A0AAN4W0D9_9BACT</name>
<keyword evidence="8" id="KW-1185">Reference proteome</keyword>
<comment type="caution">
    <text evidence="7">The sequence shown here is derived from an EMBL/GenBank/DDBJ whole genome shotgun (WGS) entry which is preliminary data.</text>
</comment>
<dbReference type="PROSITE" id="PS51257">
    <property type="entry name" value="PROKAR_LIPOPROTEIN"/>
    <property type="match status" value="1"/>
</dbReference>
<evidence type="ECO:0000256" key="1">
    <source>
        <dbReference type="ARBA" id="ARBA00004141"/>
    </source>
</evidence>
<keyword evidence="3 5" id="KW-1133">Transmembrane helix</keyword>
<evidence type="ECO:0000256" key="3">
    <source>
        <dbReference type="ARBA" id="ARBA00022989"/>
    </source>
</evidence>
<gene>
    <name evidence="7" type="ORF">PEDI_38880</name>
</gene>
<evidence type="ECO:0000313" key="8">
    <source>
        <dbReference type="Proteomes" id="UP001310022"/>
    </source>
</evidence>
<evidence type="ECO:0000256" key="4">
    <source>
        <dbReference type="ARBA" id="ARBA00023136"/>
    </source>
</evidence>
<proteinExistence type="predicted"/>
<feature type="domain" description="TM2" evidence="6">
    <location>
        <begin position="12"/>
        <end position="56"/>
    </location>
</feature>
<dbReference type="AlphaFoldDB" id="A0AAN4W0D9"/>
<keyword evidence="4 5" id="KW-0472">Membrane</keyword>
<dbReference type="InterPro" id="IPR050932">
    <property type="entry name" value="TM2D1-3-like"/>
</dbReference>
<evidence type="ECO:0000256" key="2">
    <source>
        <dbReference type="ARBA" id="ARBA00022692"/>
    </source>
</evidence>
<dbReference type="EMBL" id="BQKE01000002">
    <property type="protein sequence ID" value="GJM63336.1"/>
    <property type="molecule type" value="Genomic_DNA"/>
</dbReference>
<accession>A0AAN4W0D9</accession>
<dbReference type="RefSeq" id="WP_338238515.1">
    <property type="nucleotide sequence ID" value="NZ_BQKE01000002.1"/>
</dbReference>
<feature type="transmembrane region" description="Helical" evidence="5">
    <location>
        <begin position="37"/>
        <end position="56"/>
    </location>
</feature>
<protein>
    <recommendedName>
        <fullName evidence="6">TM2 domain-containing protein</fullName>
    </recommendedName>
</protein>
<dbReference type="PANTHER" id="PTHR21016">
    <property type="entry name" value="BETA-AMYLOID BINDING PROTEIN-RELATED"/>
    <property type="match status" value="1"/>
</dbReference>
<evidence type="ECO:0000313" key="7">
    <source>
        <dbReference type="EMBL" id="GJM63336.1"/>
    </source>
</evidence>
<dbReference type="GO" id="GO:0016020">
    <property type="term" value="C:membrane"/>
    <property type="evidence" value="ECO:0007669"/>
    <property type="project" value="UniProtKB-SubCell"/>
</dbReference>
<dbReference type="Proteomes" id="UP001310022">
    <property type="component" value="Unassembled WGS sequence"/>
</dbReference>
<dbReference type="Pfam" id="PF05154">
    <property type="entry name" value="TM2"/>
    <property type="match status" value="1"/>
</dbReference>
<organism evidence="7 8">
    <name type="scientific">Persicobacter diffluens</name>
    <dbReference type="NCBI Taxonomy" id="981"/>
    <lineage>
        <taxon>Bacteria</taxon>
        <taxon>Pseudomonadati</taxon>
        <taxon>Bacteroidota</taxon>
        <taxon>Cytophagia</taxon>
        <taxon>Cytophagales</taxon>
        <taxon>Persicobacteraceae</taxon>
        <taxon>Persicobacter</taxon>
    </lineage>
</organism>
<evidence type="ECO:0000259" key="6">
    <source>
        <dbReference type="Pfam" id="PF05154"/>
    </source>
</evidence>
<comment type="subcellular location">
    <subcellularLocation>
        <location evidence="1">Membrane</location>
        <topology evidence="1">Multi-pass membrane protein</topology>
    </subcellularLocation>
</comment>
<evidence type="ECO:0000256" key="5">
    <source>
        <dbReference type="SAM" id="Phobius"/>
    </source>
</evidence>
<keyword evidence="2 5" id="KW-0812">Transmembrane</keyword>
<feature type="transmembrane region" description="Helical" evidence="5">
    <location>
        <begin position="12"/>
        <end position="31"/>
    </location>
</feature>
<sequence>MESKIIYESQFKSGIAAYVCWFLLGCHYAYLNNWKRQWLYWLTLGGLGIWALIDLFRIPTMVRKHNQFLQSFIDELDLKEIEEDRMVAMSMN</sequence>
<reference evidence="7 8" key="1">
    <citation type="submission" date="2021-12" db="EMBL/GenBank/DDBJ databases">
        <title>Genome sequencing of bacteria with rrn-lacking chromosome and rrn-plasmid.</title>
        <authorList>
            <person name="Anda M."/>
            <person name="Iwasaki W."/>
        </authorList>
    </citation>
    <scope>NUCLEOTIDE SEQUENCE [LARGE SCALE GENOMIC DNA]</scope>
    <source>
        <strain evidence="7 8">NBRC 15940</strain>
    </source>
</reference>
<dbReference type="InterPro" id="IPR007829">
    <property type="entry name" value="TM2"/>
</dbReference>